<dbReference type="Gene3D" id="2.60.120.10">
    <property type="entry name" value="Jelly Rolls"/>
    <property type="match status" value="1"/>
</dbReference>
<dbReference type="InterPro" id="IPR000595">
    <property type="entry name" value="cNMP-bd_dom"/>
</dbReference>
<dbReference type="SUPFAM" id="SSF51206">
    <property type="entry name" value="cAMP-binding domain-like"/>
    <property type="match status" value="1"/>
</dbReference>
<dbReference type="Proteomes" id="UP000199634">
    <property type="component" value="Unassembled WGS sequence"/>
</dbReference>
<sequence length="193" mass="23007">MHHHSNLFFNEPFGFSSENLRTTLKPFRSFFKEITLKKNGFLVKQGEVCKYFCFIDEGVLRHTIEIDGQEKTTYLGMQNTVTVALNSFLLQQPSRKSIKALFDCRLWIMSRDVFLKLRENNPDFHKFYYNLIEKQLCLIDEYRLDLLTLSPEERYQKLLENEPKLIHDIPLHYLSSLLGISDRHMSRIRKNIK</sequence>
<dbReference type="RefSeq" id="WP_091101686.1">
    <property type="nucleotide sequence ID" value="NZ_FNXE01000046.1"/>
</dbReference>
<evidence type="ECO:0000313" key="3">
    <source>
        <dbReference type="Proteomes" id="UP000199634"/>
    </source>
</evidence>
<proteinExistence type="predicted"/>
<evidence type="ECO:0000313" key="2">
    <source>
        <dbReference type="EMBL" id="SEH98088.1"/>
    </source>
</evidence>
<dbReference type="PROSITE" id="PS50042">
    <property type="entry name" value="CNMP_BINDING_3"/>
    <property type="match status" value="1"/>
</dbReference>
<protein>
    <submittedName>
        <fullName evidence="2">cAMP-binding domain of CRP or a regulatory subunit of cAMP-dependent protein kinases</fullName>
    </submittedName>
</protein>
<feature type="domain" description="Cyclic nucleotide-binding" evidence="1">
    <location>
        <begin position="42"/>
        <end position="135"/>
    </location>
</feature>
<dbReference type="EMBL" id="FNXE01000046">
    <property type="protein sequence ID" value="SEH98088.1"/>
    <property type="molecule type" value="Genomic_DNA"/>
</dbReference>
<keyword evidence="3" id="KW-1185">Reference proteome</keyword>
<keyword evidence="2" id="KW-0808">Transferase</keyword>
<evidence type="ECO:0000259" key="1">
    <source>
        <dbReference type="PROSITE" id="PS50042"/>
    </source>
</evidence>
<organism evidence="2 3">
    <name type="scientific">Paenimyroides marinum</name>
    <dbReference type="NCBI Taxonomy" id="1159016"/>
    <lineage>
        <taxon>Bacteria</taxon>
        <taxon>Pseudomonadati</taxon>
        <taxon>Bacteroidota</taxon>
        <taxon>Flavobacteriia</taxon>
        <taxon>Flavobacteriales</taxon>
        <taxon>Flavobacteriaceae</taxon>
        <taxon>Paenimyroides</taxon>
    </lineage>
</organism>
<dbReference type="OrthoDB" id="758145at2"/>
<accession>A0A1H6MGA9</accession>
<dbReference type="InterPro" id="IPR014710">
    <property type="entry name" value="RmlC-like_jellyroll"/>
</dbReference>
<dbReference type="Pfam" id="PF00027">
    <property type="entry name" value="cNMP_binding"/>
    <property type="match status" value="1"/>
</dbReference>
<reference evidence="2 3" key="1">
    <citation type="submission" date="2016-10" db="EMBL/GenBank/DDBJ databases">
        <authorList>
            <person name="de Groot N.N."/>
        </authorList>
    </citation>
    <scope>NUCLEOTIDE SEQUENCE [LARGE SCALE GENOMIC DNA]</scope>
    <source>
        <strain evidence="2 3">CGMCC 1.10825</strain>
    </source>
</reference>
<keyword evidence="2" id="KW-0418">Kinase</keyword>
<dbReference type="CDD" id="cd00038">
    <property type="entry name" value="CAP_ED"/>
    <property type="match status" value="1"/>
</dbReference>
<dbReference type="GO" id="GO:0016301">
    <property type="term" value="F:kinase activity"/>
    <property type="evidence" value="ECO:0007669"/>
    <property type="project" value="UniProtKB-KW"/>
</dbReference>
<dbReference type="AlphaFoldDB" id="A0A1H6MGA9"/>
<dbReference type="STRING" id="1159016.SAMN02927937_02517"/>
<dbReference type="InterPro" id="IPR018490">
    <property type="entry name" value="cNMP-bd_dom_sf"/>
</dbReference>
<gene>
    <name evidence="2" type="ORF">SAMN02927937_02517</name>
</gene>
<name>A0A1H6MGA9_9FLAO</name>